<dbReference type="Gene3D" id="1.10.443.10">
    <property type="entry name" value="Intergrase catalytic core"/>
    <property type="match status" value="1"/>
</dbReference>
<keyword evidence="2" id="KW-0229">DNA integration</keyword>
<evidence type="ECO:0000256" key="1">
    <source>
        <dbReference type="ARBA" id="ARBA00008857"/>
    </source>
</evidence>
<reference evidence="6 7" key="1">
    <citation type="submission" date="2015-11" db="EMBL/GenBank/DDBJ databases">
        <title>Exploring the genomic traits of fungus-feeding bacterial genus Collimonas.</title>
        <authorList>
            <person name="Song C."/>
            <person name="Schmidt R."/>
            <person name="de Jager V."/>
            <person name="Krzyzanowska D."/>
            <person name="Jongedijk E."/>
            <person name="Cankar K."/>
            <person name="Beekwilder J."/>
            <person name="van Veen A."/>
            <person name="de Boer W."/>
            <person name="van Veen J.A."/>
            <person name="Garbeva P."/>
        </authorList>
    </citation>
    <scope>NUCLEOTIDE SEQUENCE [LARGE SCALE GENOMIC DNA]</scope>
    <source>
        <strain evidence="6 7">Ter291</strain>
    </source>
</reference>
<dbReference type="PROSITE" id="PS51898">
    <property type="entry name" value="TYR_RECOMBINASE"/>
    <property type="match status" value="1"/>
</dbReference>
<evidence type="ECO:0000313" key="7">
    <source>
        <dbReference type="Proteomes" id="UP000074914"/>
    </source>
</evidence>
<dbReference type="PANTHER" id="PTHR30349:SF41">
    <property type="entry name" value="INTEGRASE_RECOMBINASE PROTEIN MJ0367-RELATED"/>
    <property type="match status" value="1"/>
</dbReference>
<dbReference type="InterPro" id="IPR013762">
    <property type="entry name" value="Integrase-like_cat_sf"/>
</dbReference>
<proteinExistence type="inferred from homology"/>
<dbReference type="InterPro" id="IPR002104">
    <property type="entry name" value="Integrase_catalytic"/>
</dbReference>
<name>A0ABM5Z3Q0_9BURK</name>
<keyword evidence="4" id="KW-0233">DNA recombination</keyword>
<protein>
    <submittedName>
        <fullName evidence="6">Phage integrase family protein</fullName>
    </submittedName>
</protein>
<dbReference type="InterPro" id="IPR011010">
    <property type="entry name" value="DNA_brk_join_enz"/>
</dbReference>
<accession>A0ABM5Z3Q0</accession>
<keyword evidence="7" id="KW-1185">Reference proteome</keyword>
<keyword evidence="3" id="KW-0238">DNA-binding</keyword>
<gene>
    <name evidence="6" type="ORF">CPter291_1422</name>
</gene>
<evidence type="ECO:0000256" key="4">
    <source>
        <dbReference type="ARBA" id="ARBA00023172"/>
    </source>
</evidence>
<evidence type="ECO:0000256" key="3">
    <source>
        <dbReference type="ARBA" id="ARBA00023125"/>
    </source>
</evidence>
<feature type="domain" description="Tyr recombinase" evidence="5">
    <location>
        <begin position="1"/>
        <end position="198"/>
    </location>
</feature>
<dbReference type="Proteomes" id="UP000074914">
    <property type="component" value="Chromosome"/>
</dbReference>
<organism evidence="6 7">
    <name type="scientific">Collimonas pratensis</name>
    <dbReference type="NCBI Taxonomy" id="279113"/>
    <lineage>
        <taxon>Bacteria</taxon>
        <taxon>Pseudomonadati</taxon>
        <taxon>Pseudomonadota</taxon>
        <taxon>Betaproteobacteria</taxon>
        <taxon>Burkholderiales</taxon>
        <taxon>Oxalobacteraceae</taxon>
        <taxon>Collimonas</taxon>
    </lineage>
</organism>
<dbReference type="PANTHER" id="PTHR30349">
    <property type="entry name" value="PHAGE INTEGRASE-RELATED"/>
    <property type="match status" value="1"/>
</dbReference>
<evidence type="ECO:0000313" key="6">
    <source>
        <dbReference type="EMBL" id="AMP13696.1"/>
    </source>
</evidence>
<dbReference type="SUPFAM" id="SSF56349">
    <property type="entry name" value="DNA breaking-rejoining enzymes"/>
    <property type="match status" value="1"/>
</dbReference>
<evidence type="ECO:0000256" key="2">
    <source>
        <dbReference type="ARBA" id="ARBA00022908"/>
    </source>
</evidence>
<dbReference type="EMBL" id="CP013236">
    <property type="protein sequence ID" value="AMP13696.1"/>
    <property type="molecule type" value="Genomic_DNA"/>
</dbReference>
<sequence>MLHRYLTPEEQQRLIKAASLPADILARRDAGWLDVLLLSGLRITEFSLITVGDATNALQSKYLFIPKERRKGGKTDHRVFITAPLRAALKKLITVHCEMAGTDRPLADAPLVLSRQHCGTAMSARAFQLRFKHWVVVAGLPSDASPHWLRHSRAMNIMRNSEAADPRGIAKEALGHASIASTGVYTGVLREELEQALTQTDASTSRRVSTAALRKDFDKRS</sequence>
<comment type="similarity">
    <text evidence="1">Belongs to the 'phage' integrase family.</text>
</comment>
<dbReference type="Pfam" id="PF00589">
    <property type="entry name" value="Phage_integrase"/>
    <property type="match status" value="1"/>
</dbReference>
<dbReference type="InterPro" id="IPR050090">
    <property type="entry name" value="Tyrosine_recombinase_XerCD"/>
</dbReference>
<evidence type="ECO:0000259" key="5">
    <source>
        <dbReference type="PROSITE" id="PS51898"/>
    </source>
</evidence>